<dbReference type="GO" id="GO:0005886">
    <property type="term" value="C:plasma membrane"/>
    <property type="evidence" value="ECO:0007669"/>
    <property type="project" value="UniProtKB-SubCell"/>
</dbReference>
<dbReference type="AlphaFoldDB" id="A0A1R3V2K4"/>
<feature type="transmembrane region" description="Helical" evidence="13">
    <location>
        <begin position="75"/>
        <end position="93"/>
    </location>
</feature>
<dbReference type="GO" id="GO:0046583">
    <property type="term" value="F:monoatomic cation efflux transmembrane transporter activity"/>
    <property type="evidence" value="ECO:0007669"/>
    <property type="project" value="TreeGrafter"/>
</dbReference>
<keyword evidence="7 13" id="KW-0812">Transmembrane</keyword>
<accession>A0A1R3V2K4</accession>
<dbReference type="GO" id="GO:0032025">
    <property type="term" value="P:response to cobalt ion"/>
    <property type="evidence" value="ECO:0007669"/>
    <property type="project" value="TreeGrafter"/>
</dbReference>
<dbReference type="GO" id="GO:0015099">
    <property type="term" value="F:nickel cation transmembrane transporter activity"/>
    <property type="evidence" value="ECO:0007669"/>
    <property type="project" value="UniProtKB-UniRule"/>
</dbReference>
<evidence type="ECO:0000313" key="14">
    <source>
        <dbReference type="EMBL" id="SIT54111.1"/>
    </source>
</evidence>
<evidence type="ECO:0000256" key="7">
    <source>
        <dbReference type="ARBA" id="ARBA00022692"/>
    </source>
</evidence>
<dbReference type="InterPro" id="IPR011541">
    <property type="entry name" value="Ni/Co_transpt_high_affinity"/>
</dbReference>
<evidence type="ECO:0000256" key="8">
    <source>
        <dbReference type="ARBA" id="ARBA00022989"/>
    </source>
</evidence>
<reference evidence="15" key="1">
    <citation type="submission" date="2017-01" db="EMBL/GenBank/DDBJ databases">
        <authorList>
            <person name="Brunel B."/>
        </authorList>
    </citation>
    <scope>NUCLEOTIDE SEQUENCE [LARGE SCALE GENOMIC DNA]</scope>
</reference>
<sequence>MGIVFGAVHAMTPGHSKAVLATYLTGSSAGMGRSLLVSLALSFTHVTMAVLIAMLSLPLVSVALGSVGRAPALETLSRGLMGLIGLWMLWRAFSHAGHKHDAEEGAAFGFMAGLIPCPLTLFVMTFAIVRGVPEAGIAFAVTMMAGVALTLCAVALATVFFRRQLVGLFESRPRLITAVTRSIEAVAGLVLVAIAIREIIR</sequence>
<comment type="caution">
    <text evidence="13">Lacks conserved residue(s) required for the propagation of feature annotation.</text>
</comment>
<keyword evidence="12" id="KW-0170">Cobalt</keyword>
<comment type="similarity">
    <text evidence="13">Belongs to the NiCoT transporter (TC 2.A.52) family.</text>
</comment>
<protein>
    <recommendedName>
        <fullName evidence="13">Nickel/cobalt efflux system</fullName>
    </recommendedName>
</protein>
<keyword evidence="11 13" id="KW-0472">Membrane</keyword>
<evidence type="ECO:0000256" key="13">
    <source>
        <dbReference type="RuleBase" id="RU362101"/>
    </source>
</evidence>
<feature type="transmembrane region" description="Helical" evidence="13">
    <location>
        <begin position="105"/>
        <end position="129"/>
    </location>
</feature>
<evidence type="ECO:0000256" key="2">
    <source>
        <dbReference type="ARBA" id="ARBA00004651"/>
    </source>
</evidence>
<evidence type="ECO:0000256" key="11">
    <source>
        <dbReference type="ARBA" id="ARBA00023136"/>
    </source>
</evidence>
<evidence type="ECO:0000256" key="5">
    <source>
        <dbReference type="ARBA" id="ARBA00022475"/>
    </source>
</evidence>
<gene>
    <name evidence="14" type="ORF">BQ8794_140256</name>
</gene>
<feature type="transmembrane region" description="Helical" evidence="13">
    <location>
        <begin position="182"/>
        <end position="200"/>
    </location>
</feature>
<feature type="transmembrane region" description="Helical" evidence="13">
    <location>
        <begin position="135"/>
        <end position="161"/>
    </location>
</feature>
<dbReference type="EMBL" id="FTPD01000006">
    <property type="protein sequence ID" value="SIT54111.1"/>
    <property type="molecule type" value="Genomic_DNA"/>
</dbReference>
<evidence type="ECO:0000256" key="12">
    <source>
        <dbReference type="ARBA" id="ARBA00023285"/>
    </source>
</evidence>
<dbReference type="PANTHER" id="PTHR40659">
    <property type="entry name" value="NICKEL/COBALT EFFLUX SYSTEM RCNA"/>
    <property type="match status" value="1"/>
</dbReference>
<keyword evidence="9" id="KW-0406">Ion transport</keyword>
<keyword evidence="15" id="KW-1185">Reference proteome</keyword>
<comment type="subcellular location">
    <subcellularLocation>
        <location evidence="2 13">Cell membrane</location>
        <topology evidence="2 13">Multi-pass membrane protein</topology>
    </subcellularLocation>
</comment>
<evidence type="ECO:0000256" key="3">
    <source>
        <dbReference type="ARBA" id="ARBA00022426"/>
    </source>
</evidence>
<evidence type="ECO:0000256" key="9">
    <source>
        <dbReference type="ARBA" id="ARBA00023065"/>
    </source>
</evidence>
<evidence type="ECO:0000256" key="4">
    <source>
        <dbReference type="ARBA" id="ARBA00022448"/>
    </source>
</evidence>
<dbReference type="PANTHER" id="PTHR40659:SF1">
    <property type="entry name" value="NICKEL_COBALT EFFLUX SYSTEM RCNA"/>
    <property type="match status" value="1"/>
</dbReference>
<dbReference type="Pfam" id="PF03824">
    <property type="entry name" value="NicO"/>
    <property type="match status" value="1"/>
</dbReference>
<evidence type="ECO:0000256" key="1">
    <source>
        <dbReference type="ARBA" id="ARBA00002510"/>
    </source>
</evidence>
<keyword evidence="5" id="KW-1003">Cell membrane</keyword>
<evidence type="ECO:0000256" key="10">
    <source>
        <dbReference type="ARBA" id="ARBA00023112"/>
    </source>
</evidence>
<name>A0A1R3V2K4_9HYPH</name>
<keyword evidence="10" id="KW-0921">Nickel transport</keyword>
<dbReference type="Proteomes" id="UP000188388">
    <property type="component" value="Unassembled WGS sequence"/>
</dbReference>
<comment type="function">
    <text evidence="1">Efflux system for nickel and cobalt.</text>
</comment>
<keyword evidence="6" id="KW-0533">Nickel</keyword>
<proteinExistence type="inferred from homology"/>
<dbReference type="GO" id="GO:0010045">
    <property type="term" value="P:response to nickel cation"/>
    <property type="evidence" value="ECO:0007669"/>
    <property type="project" value="TreeGrafter"/>
</dbReference>
<keyword evidence="8 13" id="KW-1133">Transmembrane helix</keyword>
<evidence type="ECO:0000256" key="6">
    <source>
        <dbReference type="ARBA" id="ARBA00022596"/>
    </source>
</evidence>
<dbReference type="InterPro" id="IPR051224">
    <property type="entry name" value="NiCoT_RcnA"/>
</dbReference>
<organism evidence="14 15">
    <name type="scientific">Mesorhizobium prunaredense</name>
    <dbReference type="NCBI Taxonomy" id="1631249"/>
    <lineage>
        <taxon>Bacteria</taxon>
        <taxon>Pseudomonadati</taxon>
        <taxon>Pseudomonadota</taxon>
        <taxon>Alphaproteobacteria</taxon>
        <taxon>Hyphomicrobiales</taxon>
        <taxon>Phyllobacteriaceae</taxon>
        <taxon>Mesorhizobium</taxon>
    </lineage>
</organism>
<dbReference type="STRING" id="1631249.BQ8794_140256"/>
<dbReference type="GO" id="GO:0006824">
    <property type="term" value="P:cobalt ion transport"/>
    <property type="evidence" value="ECO:0007669"/>
    <property type="project" value="UniProtKB-KW"/>
</dbReference>
<evidence type="ECO:0000313" key="15">
    <source>
        <dbReference type="Proteomes" id="UP000188388"/>
    </source>
</evidence>
<keyword evidence="3" id="KW-0171">Cobalt transport</keyword>
<keyword evidence="4 13" id="KW-0813">Transport</keyword>